<protein>
    <submittedName>
        <fullName evidence="1">Uncharacterized protein</fullName>
    </submittedName>
</protein>
<dbReference type="AlphaFoldDB" id="A0A0E9P8H0"/>
<reference evidence="1" key="2">
    <citation type="journal article" date="2015" name="Fish Shellfish Immunol.">
        <title>Early steps in the European eel (Anguilla anguilla)-Vibrio vulnificus interaction in the gills: Role of the RtxA13 toxin.</title>
        <authorList>
            <person name="Callol A."/>
            <person name="Pajuelo D."/>
            <person name="Ebbesson L."/>
            <person name="Teles M."/>
            <person name="MacKenzie S."/>
            <person name="Amaro C."/>
        </authorList>
    </citation>
    <scope>NUCLEOTIDE SEQUENCE</scope>
</reference>
<dbReference type="EMBL" id="GBXM01108227">
    <property type="protein sequence ID" value="JAH00350.1"/>
    <property type="molecule type" value="Transcribed_RNA"/>
</dbReference>
<reference evidence="1" key="1">
    <citation type="submission" date="2014-11" db="EMBL/GenBank/DDBJ databases">
        <authorList>
            <person name="Amaro Gonzalez C."/>
        </authorList>
    </citation>
    <scope>NUCLEOTIDE SEQUENCE</scope>
</reference>
<sequence>MRTYICVLYIHICSAPGMNDKCKQHIFKINSYEN</sequence>
<organism evidence="1">
    <name type="scientific">Anguilla anguilla</name>
    <name type="common">European freshwater eel</name>
    <name type="synonym">Muraena anguilla</name>
    <dbReference type="NCBI Taxonomy" id="7936"/>
    <lineage>
        <taxon>Eukaryota</taxon>
        <taxon>Metazoa</taxon>
        <taxon>Chordata</taxon>
        <taxon>Craniata</taxon>
        <taxon>Vertebrata</taxon>
        <taxon>Euteleostomi</taxon>
        <taxon>Actinopterygii</taxon>
        <taxon>Neopterygii</taxon>
        <taxon>Teleostei</taxon>
        <taxon>Anguilliformes</taxon>
        <taxon>Anguillidae</taxon>
        <taxon>Anguilla</taxon>
    </lineage>
</organism>
<proteinExistence type="predicted"/>
<accession>A0A0E9P8H0</accession>
<name>A0A0E9P8H0_ANGAN</name>
<evidence type="ECO:0000313" key="1">
    <source>
        <dbReference type="EMBL" id="JAH00350.1"/>
    </source>
</evidence>